<feature type="non-terminal residue" evidence="2">
    <location>
        <position position="1"/>
    </location>
</feature>
<proteinExistence type="predicted"/>
<accession>A0A0S3SX26</accession>
<dbReference type="EMBL" id="AP015042">
    <property type="protein sequence ID" value="BAT97376.1"/>
    <property type="molecule type" value="Genomic_DNA"/>
</dbReference>
<keyword evidence="1" id="KW-0812">Transmembrane</keyword>
<feature type="transmembrane region" description="Helical" evidence="1">
    <location>
        <begin position="14"/>
        <end position="39"/>
    </location>
</feature>
<name>A0A0S3SX26_PHAAN</name>
<organism evidence="2 3">
    <name type="scientific">Vigna angularis var. angularis</name>
    <dbReference type="NCBI Taxonomy" id="157739"/>
    <lineage>
        <taxon>Eukaryota</taxon>
        <taxon>Viridiplantae</taxon>
        <taxon>Streptophyta</taxon>
        <taxon>Embryophyta</taxon>
        <taxon>Tracheophyta</taxon>
        <taxon>Spermatophyta</taxon>
        <taxon>Magnoliopsida</taxon>
        <taxon>eudicotyledons</taxon>
        <taxon>Gunneridae</taxon>
        <taxon>Pentapetalae</taxon>
        <taxon>rosids</taxon>
        <taxon>fabids</taxon>
        <taxon>Fabales</taxon>
        <taxon>Fabaceae</taxon>
        <taxon>Papilionoideae</taxon>
        <taxon>50 kb inversion clade</taxon>
        <taxon>NPAAA clade</taxon>
        <taxon>indigoferoid/millettioid clade</taxon>
        <taxon>Phaseoleae</taxon>
        <taxon>Vigna</taxon>
    </lineage>
</organism>
<dbReference type="AlphaFoldDB" id="A0A0S3SX26"/>
<dbReference type="Proteomes" id="UP000291084">
    <property type="component" value="Chromosome 9"/>
</dbReference>
<sequence length="82" mass="10050">VTTIANKTNYYRHYIVRLVVIFFVFISFFTIFFSLIFFLPFPILLDSYFHSLLLHSHYPHYEPHHLHHNHYCPDFAYPIFIV</sequence>
<evidence type="ECO:0000313" key="3">
    <source>
        <dbReference type="Proteomes" id="UP000291084"/>
    </source>
</evidence>
<evidence type="ECO:0000313" key="2">
    <source>
        <dbReference type="EMBL" id="BAT97376.1"/>
    </source>
</evidence>
<evidence type="ECO:0000256" key="1">
    <source>
        <dbReference type="SAM" id="Phobius"/>
    </source>
</evidence>
<protein>
    <submittedName>
        <fullName evidence="2">Uncharacterized protein</fullName>
    </submittedName>
</protein>
<gene>
    <name evidence="2" type="primary">Vigan.09G080500</name>
    <name evidence="2" type="ORF">VIGAN_09080500</name>
</gene>
<keyword evidence="3" id="KW-1185">Reference proteome</keyword>
<reference evidence="2 3" key="1">
    <citation type="journal article" date="2015" name="Sci. Rep.">
        <title>The power of single molecule real-time sequencing technology in the de novo assembly of a eukaryotic genome.</title>
        <authorList>
            <person name="Sakai H."/>
            <person name="Naito K."/>
            <person name="Ogiso-Tanaka E."/>
            <person name="Takahashi Y."/>
            <person name="Iseki K."/>
            <person name="Muto C."/>
            <person name="Satou K."/>
            <person name="Teruya K."/>
            <person name="Shiroma A."/>
            <person name="Shimoji M."/>
            <person name="Hirano T."/>
            <person name="Itoh T."/>
            <person name="Kaga A."/>
            <person name="Tomooka N."/>
        </authorList>
    </citation>
    <scope>NUCLEOTIDE SEQUENCE [LARGE SCALE GENOMIC DNA]</scope>
    <source>
        <strain evidence="3">cv. Shumari</strain>
    </source>
</reference>
<keyword evidence="1" id="KW-1133">Transmembrane helix</keyword>
<keyword evidence="1" id="KW-0472">Membrane</keyword>